<name>A0A918UU27_9ACTN</name>
<keyword evidence="3" id="KW-1185">Reference proteome</keyword>
<dbReference type="EMBL" id="BMVW01000017">
    <property type="protein sequence ID" value="GGZ33927.1"/>
    <property type="molecule type" value="Genomic_DNA"/>
</dbReference>
<evidence type="ECO:0000313" key="3">
    <source>
        <dbReference type="Proteomes" id="UP000622166"/>
    </source>
</evidence>
<proteinExistence type="predicted"/>
<keyword evidence="1" id="KW-0472">Membrane</keyword>
<organism evidence="2 3">
    <name type="scientific">Streptomyces poonensis</name>
    <dbReference type="NCBI Taxonomy" id="68255"/>
    <lineage>
        <taxon>Bacteria</taxon>
        <taxon>Bacillati</taxon>
        <taxon>Actinomycetota</taxon>
        <taxon>Actinomycetes</taxon>
        <taxon>Kitasatosporales</taxon>
        <taxon>Streptomycetaceae</taxon>
        <taxon>Streptomyces</taxon>
    </lineage>
</organism>
<dbReference type="AlphaFoldDB" id="A0A918UU27"/>
<reference evidence="2" key="1">
    <citation type="journal article" date="2014" name="Int. J. Syst. Evol. Microbiol.">
        <title>Complete genome sequence of Corynebacterium casei LMG S-19264T (=DSM 44701T), isolated from a smear-ripened cheese.</title>
        <authorList>
            <consortium name="US DOE Joint Genome Institute (JGI-PGF)"/>
            <person name="Walter F."/>
            <person name="Albersmeier A."/>
            <person name="Kalinowski J."/>
            <person name="Ruckert C."/>
        </authorList>
    </citation>
    <scope>NUCLEOTIDE SEQUENCE</scope>
    <source>
        <strain evidence="2">JCM 4815</strain>
    </source>
</reference>
<keyword evidence="1" id="KW-0812">Transmembrane</keyword>
<keyword evidence="1" id="KW-1133">Transmembrane helix</keyword>
<gene>
    <name evidence="2" type="ORF">GCM10010365_63490</name>
</gene>
<reference evidence="2" key="2">
    <citation type="submission" date="2020-09" db="EMBL/GenBank/DDBJ databases">
        <authorList>
            <person name="Sun Q."/>
            <person name="Ohkuma M."/>
        </authorList>
    </citation>
    <scope>NUCLEOTIDE SEQUENCE</scope>
    <source>
        <strain evidence="2">JCM 4815</strain>
    </source>
</reference>
<comment type="caution">
    <text evidence="2">The sequence shown here is derived from an EMBL/GenBank/DDBJ whole genome shotgun (WGS) entry which is preliminary data.</text>
</comment>
<dbReference type="Proteomes" id="UP000622166">
    <property type="component" value="Unassembled WGS sequence"/>
</dbReference>
<protein>
    <submittedName>
        <fullName evidence="2">Uncharacterized protein</fullName>
    </submittedName>
</protein>
<feature type="transmembrane region" description="Helical" evidence="1">
    <location>
        <begin position="6"/>
        <end position="22"/>
    </location>
</feature>
<accession>A0A918UU27</accession>
<evidence type="ECO:0000313" key="2">
    <source>
        <dbReference type="EMBL" id="GGZ33927.1"/>
    </source>
</evidence>
<sequence>MNDPVIELVIALVAAGLVGWLFHRKAKQRADSAAQGDVIEVPCLLMHPSVAGRWLRGRMVIGPSTTAWKPRTRAGAAVSLPAGLRQVSVRSPSLREAVRINGGSRIVECTSSEGAVLVAVMPNELEHVITALGRSGSE</sequence>
<evidence type="ECO:0000256" key="1">
    <source>
        <dbReference type="SAM" id="Phobius"/>
    </source>
</evidence>